<evidence type="ECO:0000256" key="5">
    <source>
        <dbReference type="HAMAP-Rule" id="MF_00472"/>
    </source>
</evidence>
<evidence type="ECO:0000256" key="2">
    <source>
        <dbReference type="ARBA" id="ARBA00022679"/>
    </source>
</evidence>
<feature type="binding site" evidence="5">
    <location>
        <position position="151"/>
    </location>
    <ligand>
        <name>S-adenosyl-L-methionine</name>
        <dbReference type="ChEBI" id="CHEBI:59789"/>
    </ligand>
</feature>
<comment type="catalytic activity">
    <reaction evidence="5">
        <text>a 3-demethylubiquinol + S-adenosyl-L-methionine = a ubiquinol + S-adenosyl-L-homocysteine + H(+)</text>
        <dbReference type="Rhea" id="RHEA:44380"/>
        <dbReference type="Rhea" id="RHEA-COMP:9566"/>
        <dbReference type="Rhea" id="RHEA-COMP:10914"/>
        <dbReference type="ChEBI" id="CHEBI:15378"/>
        <dbReference type="ChEBI" id="CHEBI:17976"/>
        <dbReference type="ChEBI" id="CHEBI:57856"/>
        <dbReference type="ChEBI" id="CHEBI:59789"/>
        <dbReference type="ChEBI" id="CHEBI:84422"/>
        <dbReference type="EC" id="2.1.1.64"/>
    </reaction>
</comment>
<proteinExistence type="inferred from homology"/>
<dbReference type="HAMAP" id="MF_00472">
    <property type="entry name" value="UbiG"/>
    <property type="match status" value="1"/>
</dbReference>
<dbReference type="CDD" id="cd02440">
    <property type="entry name" value="AdoMet_MTases"/>
    <property type="match status" value="1"/>
</dbReference>
<dbReference type="GO" id="GO:0032259">
    <property type="term" value="P:methylation"/>
    <property type="evidence" value="ECO:0007669"/>
    <property type="project" value="UniProtKB-KW"/>
</dbReference>
<dbReference type="EMBL" id="JBHTJO010000001">
    <property type="protein sequence ID" value="MFD0986196.1"/>
    <property type="molecule type" value="Genomic_DNA"/>
</dbReference>
<dbReference type="RefSeq" id="WP_379085862.1">
    <property type="nucleotide sequence ID" value="NZ_JBHTJO010000001.1"/>
</dbReference>
<dbReference type="NCBIfam" id="TIGR01983">
    <property type="entry name" value="UbiG"/>
    <property type="match status" value="1"/>
</dbReference>
<keyword evidence="1 5" id="KW-0489">Methyltransferase</keyword>
<dbReference type="GO" id="GO:0061542">
    <property type="term" value="F:3-demethylubiquinol 3-O-methyltransferase activity"/>
    <property type="evidence" value="ECO:0007669"/>
    <property type="project" value="UniProtKB-EC"/>
</dbReference>
<comment type="pathway">
    <text evidence="5">Cofactor biosynthesis; ubiquinone biosynthesis.</text>
</comment>
<feature type="binding site" evidence="5">
    <location>
        <position position="108"/>
    </location>
    <ligand>
        <name>S-adenosyl-L-methionine</name>
        <dbReference type="ChEBI" id="CHEBI:59789"/>
    </ligand>
</feature>
<keyword evidence="2 5" id="KW-0808">Transferase</keyword>
<feature type="binding site" evidence="5">
    <location>
        <position position="87"/>
    </location>
    <ligand>
        <name>S-adenosyl-L-methionine</name>
        <dbReference type="ChEBI" id="CHEBI:59789"/>
    </ligand>
</feature>
<keyword evidence="8" id="KW-1185">Reference proteome</keyword>
<dbReference type="PANTHER" id="PTHR43464:SF19">
    <property type="entry name" value="UBIQUINONE BIOSYNTHESIS O-METHYLTRANSFERASE, MITOCHONDRIAL"/>
    <property type="match status" value="1"/>
</dbReference>
<organism evidence="7 8">
    <name type="scientific">Methyloligella solikamskensis</name>
    <dbReference type="NCBI Taxonomy" id="1177756"/>
    <lineage>
        <taxon>Bacteria</taxon>
        <taxon>Pseudomonadati</taxon>
        <taxon>Pseudomonadota</taxon>
        <taxon>Alphaproteobacteria</taxon>
        <taxon>Hyphomicrobiales</taxon>
        <taxon>Hyphomicrobiaceae</taxon>
        <taxon>Methyloligella</taxon>
    </lineage>
</organism>
<evidence type="ECO:0000256" key="4">
    <source>
        <dbReference type="ARBA" id="ARBA00022691"/>
    </source>
</evidence>
<dbReference type="Proteomes" id="UP001597102">
    <property type="component" value="Unassembled WGS sequence"/>
</dbReference>
<dbReference type="EC" id="2.1.1.64" evidence="5"/>
<dbReference type="Pfam" id="PF13489">
    <property type="entry name" value="Methyltransf_23"/>
    <property type="match status" value="1"/>
</dbReference>
<keyword evidence="3 5" id="KW-0831">Ubiquinone biosynthesis</keyword>
<evidence type="ECO:0000313" key="8">
    <source>
        <dbReference type="Proteomes" id="UP001597102"/>
    </source>
</evidence>
<keyword evidence="4 5" id="KW-0949">S-adenosyl-L-methionine</keyword>
<evidence type="ECO:0000256" key="1">
    <source>
        <dbReference type="ARBA" id="ARBA00022603"/>
    </source>
</evidence>
<feature type="compositionally biased region" description="Polar residues" evidence="6">
    <location>
        <begin position="10"/>
        <end position="23"/>
    </location>
</feature>
<dbReference type="EC" id="2.1.1.222" evidence="5"/>
<accession>A0ABW3J8W6</accession>
<comment type="caution">
    <text evidence="7">The sequence shown here is derived from an EMBL/GenBank/DDBJ whole genome shotgun (WGS) entry which is preliminary data.</text>
</comment>
<reference evidence="8" key="1">
    <citation type="journal article" date="2019" name="Int. J. Syst. Evol. Microbiol.">
        <title>The Global Catalogue of Microorganisms (GCM) 10K type strain sequencing project: providing services to taxonomists for standard genome sequencing and annotation.</title>
        <authorList>
            <consortium name="The Broad Institute Genomics Platform"/>
            <consortium name="The Broad Institute Genome Sequencing Center for Infectious Disease"/>
            <person name="Wu L."/>
            <person name="Ma J."/>
        </authorList>
    </citation>
    <scope>NUCLEOTIDE SEQUENCE [LARGE SCALE GENOMIC DNA]</scope>
    <source>
        <strain evidence="8">CCUG 61697</strain>
    </source>
</reference>
<dbReference type="GO" id="GO:0102208">
    <property type="term" value="F:2-polyprenyl-6-hydroxyphenol methylase activity"/>
    <property type="evidence" value="ECO:0007669"/>
    <property type="project" value="UniProtKB-EC"/>
</dbReference>
<feature type="binding site" evidence="5">
    <location>
        <position position="56"/>
    </location>
    <ligand>
        <name>S-adenosyl-L-methionine</name>
        <dbReference type="ChEBI" id="CHEBI:59789"/>
    </ligand>
</feature>
<evidence type="ECO:0000256" key="6">
    <source>
        <dbReference type="SAM" id="MobiDB-lite"/>
    </source>
</evidence>
<protein>
    <recommendedName>
        <fullName evidence="5">Ubiquinone biosynthesis O-methyltransferase</fullName>
    </recommendedName>
    <alternativeName>
        <fullName evidence="5">2-polyprenyl-6-hydroxyphenol methylase</fullName>
        <ecNumber evidence="5">2.1.1.222</ecNumber>
    </alternativeName>
    <alternativeName>
        <fullName evidence="5">3-demethylubiquinone 3-O-methyltransferase</fullName>
        <ecNumber evidence="5">2.1.1.64</ecNumber>
    </alternativeName>
</protein>
<sequence>MAGADGQWLMASQHTETAGSRSSLNEEEVRRFAELAEEWWDPDGPFKPLHRINPVRLGYLRDRLCEIFGRDPNTARSLDGLRILDIGCGGGLICEPLTRLGATVTGIDPAHETVAVARTHASGAGLDILYEATTAEELLARGEQFDAVLALEVVEHVDNVQAFVDTVAGLAKPGGAVIFSTINRTMKSYALAIVAAEYILRWVPAGTHQWDRFVTPGELTGAFRAAGLTPTNETGLIYNPLTDEWRLNPDTDVNYFATATKRA</sequence>
<comment type="catalytic activity">
    <reaction evidence="5">
        <text>a 3-(all-trans-polyprenyl)benzene-1,2-diol + S-adenosyl-L-methionine = a 2-methoxy-6-(all-trans-polyprenyl)phenol + S-adenosyl-L-homocysteine + H(+)</text>
        <dbReference type="Rhea" id="RHEA:31411"/>
        <dbReference type="Rhea" id="RHEA-COMP:9550"/>
        <dbReference type="Rhea" id="RHEA-COMP:9551"/>
        <dbReference type="ChEBI" id="CHEBI:15378"/>
        <dbReference type="ChEBI" id="CHEBI:57856"/>
        <dbReference type="ChEBI" id="CHEBI:59789"/>
        <dbReference type="ChEBI" id="CHEBI:62729"/>
        <dbReference type="ChEBI" id="CHEBI:62731"/>
        <dbReference type="EC" id="2.1.1.222"/>
    </reaction>
</comment>
<comment type="function">
    <text evidence="5">O-methyltransferase that catalyzes the 2 O-methylation steps in the ubiquinone biosynthetic pathway.</text>
</comment>
<comment type="similarity">
    <text evidence="5">Belongs to the methyltransferase superfamily. UbiG/COQ3 family.</text>
</comment>
<dbReference type="InterPro" id="IPR010233">
    <property type="entry name" value="UbiG_MeTrfase"/>
</dbReference>
<dbReference type="SUPFAM" id="SSF53335">
    <property type="entry name" value="S-adenosyl-L-methionine-dependent methyltransferases"/>
    <property type="match status" value="1"/>
</dbReference>
<dbReference type="Gene3D" id="3.40.50.150">
    <property type="entry name" value="Vaccinia Virus protein VP39"/>
    <property type="match status" value="1"/>
</dbReference>
<dbReference type="InterPro" id="IPR029063">
    <property type="entry name" value="SAM-dependent_MTases_sf"/>
</dbReference>
<dbReference type="PANTHER" id="PTHR43464">
    <property type="entry name" value="METHYLTRANSFERASE"/>
    <property type="match status" value="1"/>
</dbReference>
<evidence type="ECO:0000313" key="7">
    <source>
        <dbReference type="EMBL" id="MFD0986196.1"/>
    </source>
</evidence>
<name>A0ABW3J8W6_9HYPH</name>
<gene>
    <name evidence="5 7" type="primary">ubiG</name>
    <name evidence="7" type="ORF">ACFQ2F_03685</name>
</gene>
<evidence type="ECO:0000256" key="3">
    <source>
        <dbReference type="ARBA" id="ARBA00022688"/>
    </source>
</evidence>
<feature type="region of interest" description="Disordered" evidence="6">
    <location>
        <begin position="1"/>
        <end position="26"/>
    </location>
</feature>